<keyword evidence="3" id="KW-0134">Cell wall</keyword>
<evidence type="ECO:0000256" key="1">
    <source>
        <dbReference type="ARBA" id="ARBA00004191"/>
    </source>
</evidence>
<keyword evidence="10" id="KW-0472">Membrane</keyword>
<comment type="subcellular location">
    <subcellularLocation>
        <location evidence="1">Secreted</location>
        <location evidence="1">Cell wall</location>
    </subcellularLocation>
</comment>
<evidence type="ECO:0000256" key="4">
    <source>
        <dbReference type="ARBA" id="ARBA00022525"/>
    </source>
</evidence>
<evidence type="ECO:0008006" key="13">
    <source>
        <dbReference type="Google" id="ProtNLM"/>
    </source>
</evidence>
<sequence>MATIYGSQFVMLLPFFLSIITTNGVLQPKYFDVTKYGAVADGNTDNTWAFLATWKDACAYAGRSRFWIPRATFLLGSISFEGPCNGSTTFLIKGTLKAPTDPSKFFTDTWIGFRYLENLVVKGGGFLDGQGSSAWKYNDCQKNSQCKSLPVTMRFDFVKNSKVHHLRSINSKNSHFNLFACYNMNISFVRLSAPADSPNTDGIHIGTSRKITISRAVIGTGDDCISMVSGSQDIVIHDVVCGPGHGISVGSLGRSHSIEHVMGIKVRNCSFMNTDNGLRIKTWSPSLYSVASDISFQNIFMRNVRNPVVIDQQYCPFPSGCAVQSTSAVQIKDVTFDNIWGTSSTKVALSLQCSGVLPCKNVKLININLAYHGPGGPATSTCSHVIGSSYGKQIPGGCL</sequence>
<dbReference type="Gene3D" id="2.160.20.10">
    <property type="entry name" value="Single-stranded right-handed beta-helix, Pectin lyase-like"/>
    <property type="match status" value="1"/>
</dbReference>
<keyword evidence="6 9" id="KW-0326">Glycosidase</keyword>
<gene>
    <name evidence="11" type="ORF">RD792_006456</name>
</gene>
<evidence type="ECO:0000256" key="2">
    <source>
        <dbReference type="ARBA" id="ARBA00008834"/>
    </source>
</evidence>
<dbReference type="PANTHER" id="PTHR31375">
    <property type="match status" value="1"/>
</dbReference>
<keyword evidence="12" id="KW-1185">Reference proteome</keyword>
<reference evidence="11 12" key="1">
    <citation type="journal article" date="2023" name="bioRxiv">
        <title>Genome report: Whole genome sequence and annotation of Penstemon davidsonii.</title>
        <authorList>
            <person name="Ostevik K.L."/>
            <person name="Alabady M."/>
            <person name="Zhang M."/>
            <person name="Rausher M.D."/>
        </authorList>
    </citation>
    <scope>NUCLEOTIDE SEQUENCE [LARGE SCALE GENOMIC DNA]</scope>
    <source>
        <strain evidence="11">DNT005</strain>
        <tissue evidence="11">Whole leaf</tissue>
    </source>
</reference>
<keyword evidence="10" id="KW-0812">Transmembrane</keyword>
<keyword evidence="4" id="KW-0964">Secreted</keyword>
<dbReference type="Pfam" id="PF00295">
    <property type="entry name" value="Glyco_hydro_28"/>
    <property type="match status" value="1"/>
</dbReference>
<keyword evidence="5 9" id="KW-0378">Hydrolase</keyword>
<dbReference type="SMART" id="SM00710">
    <property type="entry name" value="PbH1"/>
    <property type="match status" value="4"/>
</dbReference>
<keyword evidence="10" id="KW-1133">Transmembrane helix</keyword>
<protein>
    <recommendedName>
        <fullName evidence="13">Exopolygalacturonase-like</fullName>
    </recommendedName>
</protein>
<dbReference type="PROSITE" id="PS00502">
    <property type="entry name" value="POLYGALACTURONASE"/>
    <property type="match status" value="1"/>
</dbReference>
<organism evidence="11 12">
    <name type="scientific">Penstemon davidsonii</name>
    <dbReference type="NCBI Taxonomy" id="160366"/>
    <lineage>
        <taxon>Eukaryota</taxon>
        <taxon>Viridiplantae</taxon>
        <taxon>Streptophyta</taxon>
        <taxon>Embryophyta</taxon>
        <taxon>Tracheophyta</taxon>
        <taxon>Spermatophyta</taxon>
        <taxon>Magnoliopsida</taxon>
        <taxon>eudicotyledons</taxon>
        <taxon>Gunneridae</taxon>
        <taxon>Pentapetalae</taxon>
        <taxon>asterids</taxon>
        <taxon>lamiids</taxon>
        <taxon>Lamiales</taxon>
        <taxon>Plantaginaceae</taxon>
        <taxon>Cheloneae</taxon>
        <taxon>Penstemon</taxon>
    </lineage>
</organism>
<evidence type="ECO:0000313" key="12">
    <source>
        <dbReference type="Proteomes" id="UP001291926"/>
    </source>
</evidence>
<dbReference type="InterPro" id="IPR011050">
    <property type="entry name" value="Pectin_lyase_fold/virulence"/>
</dbReference>
<accession>A0ABR0DD16</accession>
<comment type="similarity">
    <text evidence="2 9">Belongs to the glycosyl hydrolase 28 family.</text>
</comment>
<evidence type="ECO:0000313" key="11">
    <source>
        <dbReference type="EMBL" id="KAK4487141.1"/>
    </source>
</evidence>
<dbReference type="InterPro" id="IPR006626">
    <property type="entry name" value="PbH1"/>
</dbReference>
<evidence type="ECO:0000256" key="7">
    <source>
        <dbReference type="ARBA" id="ARBA00023316"/>
    </source>
</evidence>
<dbReference type="InterPro" id="IPR012334">
    <property type="entry name" value="Pectin_lyas_fold"/>
</dbReference>
<evidence type="ECO:0000256" key="6">
    <source>
        <dbReference type="ARBA" id="ARBA00023295"/>
    </source>
</evidence>
<feature type="transmembrane region" description="Helical" evidence="10">
    <location>
        <begin position="6"/>
        <end position="26"/>
    </location>
</feature>
<dbReference type="SUPFAM" id="SSF51126">
    <property type="entry name" value="Pectin lyase-like"/>
    <property type="match status" value="1"/>
</dbReference>
<comment type="caution">
    <text evidence="11">The sequence shown here is derived from an EMBL/GenBank/DDBJ whole genome shotgun (WGS) entry which is preliminary data.</text>
</comment>
<proteinExistence type="inferred from homology"/>
<evidence type="ECO:0000256" key="9">
    <source>
        <dbReference type="RuleBase" id="RU361169"/>
    </source>
</evidence>
<evidence type="ECO:0000256" key="5">
    <source>
        <dbReference type="ARBA" id="ARBA00022801"/>
    </source>
</evidence>
<dbReference type="EMBL" id="JAYDYQ010002152">
    <property type="protein sequence ID" value="KAK4487141.1"/>
    <property type="molecule type" value="Genomic_DNA"/>
</dbReference>
<evidence type="ECO:0000256" key="3">
    <source>
        <dbReference type="ARBA" id="ARBA00022512"/>
    </source>
</evidence>
<dbReference type="Proteomes" id="UP001291926">
    <property type="component" value="Unassembled WGS sequence"/>
</dbReference>
<evidence type="ECO:0000256" key="10">
    <source>
        <dbReference type="SAM" id="Phobius"/>
    </source>
</evidence>
<feature type="active site" evidence="8">
    <location>
        <position position="245"/>
    </location>
</feature>
<evidence type="ECO:0000256" key="8">
    <source>
        <dbReference type="PROSITE-ProRule" id="PRU10052"/>
    </source>
</evidence>
<dbReference type="InterPro" id="IPR000743">
    <property type="entry name" value="Glyco_hydro_28"/>
</dbReference>
<name>A0ABR0DD16_9LAMI</name>
<keyword evidence="7" id="KW-0961">Cell wall biogenesis/degradation</keyword>